<sequence length="204" mass="23344">MWISHPSFKDLVASMWNLPVEGNPQFILNQKLTSHKTRLKTWNKEVFGNLKTNISTAENNILLLQESMDSVPLDSTKSALSLARCTLQNLLQAEETHWKQKSRVNWLQEGNRNTKFFHLASKIRGSKNRIDKVEFKGISIESHPQIKAAAVEFFSDNFKPSPIEMGPRLFQVHNKKVSPTQNSILQAVPFNEEIKNSVFNLNKS</sequence>
<comment type="caution">
    <text evidence="1">The sequence shown here is derived from an EMBL/GenBank/DDBJ whole genome shotgun (WGS) entry which is preliminary data.</text>
</comment>
<evidence type="ECO:0000313" key="1">
    <source>
        <dbReference type="EMBL" id="KAJ8643918.1"/>
    </source>
</evidence>
<accession>A0ACC2MEU9</accession>
<evidence type="ECO:0000313" key="2">
    <source>
        <dbReference type="Proteomes" id="UP001234297"/>
    </source>
</evidence>
<dbReference type="EMBL" id="CM056810">
    <property type="protein sequence ID" value="KAJ8643918.1"/>
    <property type="molecule type" value="Genomic_DNA"/>
</dbReference>
<name>A0ACC2MEU9_PERAE</name>
<dbReference type="Proteomes" id="UP001234297">
    <property type="component" value="Chromosome 2"/>
</dbReference>
<proteinExistence type="predicted"/>
<protein>
    <submittedName>
        <fullName evidence="1">Uncharacterized protein</fullName>
    </submittedName>
</protein>
<reference evidence="1 2" key="1">
    <citation type="journal article" date="2022" name="Hortic Res">
        <title>A haplotype resolved chromosomal level avocado genome allows analysis of novel avocado genes.</title>
        <authorList>
            <person name="Nath O."/>
            <person name="Fletcher S.J."/>
            <person name="Hayward A."/>
            <person name="Shaw L.M."/>
            <person name="Masouleh A.K."/>
            <person name="Furtado A."/>
            <person name="Henry R.J."/>
            <person name="Mitter N."/>
        </authorList>
    </citation>
    <scope>NUCLEOTIDE SEQUENCE [LARGE SCALE GENOMIC DNA]</scope>
    <source>
        <strain evidence="2">cv. Hass</strain>
    </source>
</reference>
<gene>
    <name evidence="1" type="ORF">MRB53_005666</name>
</gene>
<organism evidence="1 2">
    <name type="scientific">Persea americana</name>
    <name type="common">Avocado</name>
    <dbReference type="NCBI Taxonomy" id="3435"/>
    <lineage>
        <taxon>Eukaryota</taxon>
        <taxon>Viridiplantae</taxon>
        <taxon>Streptophyta</taxon>
        <taxon>Embryophyta</taxon>
        <taxon>Tracheophyta</taxon>
        <taxon>Spermatophyta</taxon>
        <taxon>Magnoliopsida</taxon>
        <taxon>Magnoliidae</taxon>
        <taxon>Laurales</taxon>
        <taxon>Lauraceae</taxon>
        <taxon>Persea</taxon>
    </lineage>
</organism>
<keyword evidence="2" id="KW-1185">Reference proteome</keyword>